<dbReference type="InterPro" id="IPR050239">
    <property type="entry name" value="Sigma-70_RNA_pol_init_factors"/>
</dbReference>
<evidence type="ECO:0000256" key="3">
    <source>
        <dbReference type="ARBA" id="ARBA00023125"/>
    </source>
</evidence>
<feature type="domain" description="RNA polymerase sigma-70" evidence="5">
    <location>
        <begin position="326"/>
        <end position="352"/>
    </location>
</feature>
<dbReference type="InterPro" id="IPR013325">
    <property type="entry name" value="RNA_pol_sigma_r2"/>
</dbReference>
<dbReference type="Pfam" id="PF04542">
    <property type="entry name" value="Sigma70_r2"/>
    <property type="match status" value="1"/>
</dbReference>
<proteinExistence type="predicted"/>
<dbReference type="GO" id="GO:0016987">
    <property type="term" value="F:sigma factor activity"/>
    <property type="evidence" value="ECO:0007669"/>
    <property type="project" value="UniProtKB-KW"/>
</dbReference>
<keyword evidence="2" id="KW-0731">Sigma factor</keyword>
<dbReference type="Gene3D" id="1.10.10.10">
    <property type="entry name" value="Winged helix-like DNA-binding domain superfamily/Winged helix DNA-binding domain"/>
    <property type="match status" value="1"/>
</dbReference>
<dbReference type="Proteomes" id="UP000036873">
    <property type="component" value="Unassembled WGS sequence"/>
</dbReference>
<dbReference type="PATRIC" id="fig|52689.4.peg.1297"/>
<dbReference type="NCBIfam" id="TIGR02937">
    <property type="entry name" value="sigma70-ECF"/>
    <property type="match status" value="1"/>
</dbReference>
<protein>
    <recommendedName>
        <fullName evidence="5">RNA polymerase sigma-70 domain-containing protein</fullName>
    </recommendedName>
</protein>
<reference evidence="7" key="1">
    <citation type="submission" date="2015-07" db="EMBL/GenBank/DDBJ databases">
        <title>Draft genome sequence of Acetobacterium bakii DSM 8293, a potential psychrophilic chemical producer through syngas fermentation.</title>
        <authorList>
            <person name="Song Y."/>
            <person name="Hwang S."/>
            <person name="Cho B.-K."/>
        </authorList>
    </citation>
    <scope>NUCLEOTIDE SEQUENCE [LARGE SCALE GENOMIC DNA]</scope>
    <source>
        <strain evidence="7">DSM 8239</strain>
    </source>
</reference>
<dbReference type="GO" id="GO:0003677">
    <property type="term" value="F:DNA binding"/>
    <property type="evidence" value="ECO:0007669"/>
    <property type="project" value="UniProtKB-KW"/>
</dbReference>
<dbReference type="OrthoDB" id="2080719at2"/>
<evidence type="ECO:0000256" key="2">
    <source>
        <dbReference type="ARBA" id="ARBA00023082"/>
    </source>
</evidence>
<evidence type="ECO:0000256" key="1">
    <source>
        <dbReference type="ARBA" id="ARBA00023015"/>
    </source>
</evidence>
<dbReference type="InterPro" id="IPR036388">
    <property type="entry name" value="WH-like_DNA-bd_sf"/>
</dbReference>
<evidence type="ECO:0000313" key="7">
    <source>
        <dbReference type="Proteomes" id="UP000036873"/>
    </source>
</evidence>
<dbReference type="Pfam" id="PF04545">
    <property type="entry name" value="Sigma70_r4"/>
    <property type="match status" value="1"/>
</dbReference>
<sequence length="366" mass="43609">MMSSISTHQKIIDKLYIIYEKQGYVSEDYIFDEVVKYDLPLEEVDHVVDKLLSIGVVIRDETEDELYDEKDVQDRSKIDYEELFRDVVSIDQSIQPFINKLREIKPPQNRECQNLMPQAKNNNQFAKERIIEMYLKIVVRIAYWYHQKYDFPLAETIQDGCIGLVIALDKYEIGKQEKFSIYAPWWIRQNILRRASIKNPLVYAPVYIKDKLFSIYNIIEDFCLEDYECKNNNSDLTIAVSKKLEFSQAQAEEYLGNLNLFLSLDQLMEENETVFNDCFMAEEHMIFELNKKEFHSTVTEIFKTFSPREVRVILLRFGFIDRKEWTLEEIGNEFGVTRERIRQIEAKAIRKIKHPSRIRILQPFLE</sequence>
<dbReference type="InterPro" id="IPR007630">
    <property type="entry name" value="RNA_pol_sigma70_r4"/>
</dbReference>
<gene>
    <name evidence="6" type="ORF">AKG39_10405</name>
</gene>
<evidence type="ECO:0000256" key="4">
    <source>
        <dbReference type="ARBA" id="ARBA00023163"/>
    </source>
</evidence>
<dbReference type="GO" id="GO:0006352">
    <property type="term" value="P:DNA-templated transcription initiation"/>
    <property type="evidence" value="ECO:0007669"/>
    <property type="project" value="InterPro"/>
</dbReference>
<dbReference type="RefSeq" id="WP_050740334.1">
    <property type="nucleotide sequence ID" value="NZ_RXYC01000002.1"/>
</dbReference>
<keyword evidence="3" id="KW-0238">DNA-binding</keyword>
<dbReference type="PROSITE" id="PS00716">
    <property type="entry name" value="SIGMA70_2"/>
    <property type="match status" value="1"/>
</dbReference>
<organism evidence="6 7">
    <name type="scientific">Acetobacterium bakii</name>
    <dbReference type="NCBI Taxonomy" id="52689"/>
    <lineage>
        <taxon>Bacteria</taxon>
        <taxon>Bacillati</taxon>
        <taxon>Bacillota</taxon>
        <taxon>Clostridia</taxon>
        <taxon>Eubacteriales</taxon>
        <taxon>Eubacteriaceae</taxon>
        <taxon>Acetobacterium</taxon>
    </lineage>
</organism>
<name>A0A0L6U1P7_9FIRM</name>
<dbReference type="SUPFAM" id="SSF88659">
    <property type="entry name" value="Sigma3 and sigma4 domains of RNA polymerase sigma factors"/>
    <property type="match status" value="1"/>
</dbReference>
<comment type="caution">
    <text evidence="6">The sequence shown here is derived from an EMBL/GenBank/DDBJ whole genome shotgun (WGS) entry which is preliminary data.</text>
</comment>
<dbReference type="InterPro" id="IPR000943">
    <property type="entry name" value="RNA_pol_sigma70"/>
</dbReference>
<dbReference type="STRING" id="52689.AKG39_10405"/>
<dbReference type="AlphaFoldDB" id="A0A0L6U1P7"/>
<dbReference type="InterPro" id="IPR013324">
    <property type="entry name" value="RNA_pol_sigma_r3/r4-like"/>
</dbReference>
<dbReference type="PANTHER" id="PTHR30603">
    <property type="entry name" value="RNA POLYMERASE SIGMA FACTOR RPO"/>
    <property type="match status" value="1"/>
</dbReference>
<dbReference type="SUPFAM" id="SSF88946">
    <property type="entry name" value="Sigma2 domain of RNA polymerase sigma factors"/>
    <property type="match status" value="1"/>
</dbReference>
<accession>A0A0L6U1P7</accession>
<keyword evidence="1" id="KW-0805">Transcription regulation</keyword>
<dbReference type="CDD" id="cd06171">
    <property type="entry name" value="Sigma70_r4"/>
    <property type="match status" value="1"/>
</dbReference>
<keyword evidence="7" id="KW-1185">Reference proteome</keyword>
<evidence type="ECO:0000259" key="5">
    <source>
        <dbReference type="PROSITE" id="PS00716"/>
    </source>
</evidence>
<dbReference type="InterPro" id="IPR014284">
    <property type="entry name" value="RNA_pol_sigma-70_dom"/>
</dbReference>
<dbReference type="InterPro" id="IPR007627">
    <property type="entry name" value="RNA_pol_sigma70_r2"/>
</dbReference>
<dbReference type="PRINTS" id="PR00046">
    <property type="entry name" value="SIGMA70FCT"/>
</dbReference>
<evidence type="ECO:0000313" key="6">
    <source>
        <dbReference type="EMBL" id="KNZ41730.1"/>
    </source>
</evidence>
<dbReference type="EMBL" id="LGYO01000024">
    <property type="protein sequence ID" value="KNZ41730.1"/>
    <property type="molecule type" value="Genomic_DNA"/>
</dbReference>
<dbReference type="Gene3D" id="1.20.120.1810">
    <property type="match status" value="1"/>
</dbReference>
<keyword evidence="4" id="KW-0804">Transcription</keyword>
<dbReference type="PANTHER" id="PTHR30603:SF60">
    <property type="entry name" value="RNA POLYMERASE SIGMA FACTOR RPOD"/>
    <property type="match status" value="1"/>
</dbReference>